<reference evidence="2 3" key="1">
    <citation type="submission" date="2014-04" db="EMBL/GenBank/DDBJ databases">
        <authorList>
            <consortium name="DOE Joint Genome Institute"/>
            <person name="Kuo A."/>
            <person name="Kohler A."/>
            <person name="Costa M.D."/>
            <person name="Nagy L.G."/>
            <person name="Floudas D."/>
            <person name="Copeland A."/>
            <person name="Barry K.W."/>
            <person name="Cichocki N."/>
            <person name="Veneault-Fourrey C."/>
            <person name="LaButti K."/>
            <person name="Lindquist E.A."/>
            <person name="Lipzen A."/>
            <person name="Lundell T."/>
            <person name="Morin E."/>
            <person name="Murat C."/>
            <person name="Sun H."/>
            <person name="Tunlid A."/>
            <person name="Henrissat B."/>
            <person name="Grigoriev I.V."/>
            <person name="Hibbett D.S."/>
            <person name="Martin F."/>
            <person name="Nordberg H.P."/>
            <person name="Cantor M.N."/>
            <person name="Hua S.X."/>
        </authorList>
    </citation>
    <scope>NUCLEOTIDE SEQUENCE [LARGE SCALE GENOMIC DNA]</scope>
    <source>
        <strain evidence="2 3">441</strain>
    </source>
</reference>
<gene>
    <name evidence="2" type="ORF">PISMIDRAFT_689169</name>
</gene>
<feature type="non-terminal residue" evidence="2">
    <location>
        <position position="1"/>
    </location>
</feature>
<evidence type="ECO:0000313" key="3">
    <source>
        <dbReference type="Proteomes" id="UP000054018"/>
    </source>
</evidence>
<proteinExistence type="predicted"/>
<reference evidence="3" key="2">
    <citation type="submission" date="2015-01" db="EMBL/GenBank/DDBJ databases">
        <title>Evolutionary Origins and Diversification of the Mycorrhizal Mutualists.</title>
        <authorList>
            <consortium name="DOE Joint Genome Institute"/>
            <consortium name="Mycorrhizal Genomics Consortium"/>
            <person name="Kohler A."/>
            <person name="Kuo A."/>
            <person name="Nagy L.G."/>
            <person name="Floudas D."/>
            <person name="Copeland A."/>
            <person name="Barry K.W."/>
            <person name="Cichocki N."/>
            <person name="Veneault-Fourrey C."/>
            <person name="LaButti K."/>
            <person name="Lindquist E.A."/>
            <person name="Lipzen A."/>
            <person name="Lundell T."/>
            <person name="Morin E."/>
            <person name="Murat C."/>
            <person name="Riley R."/>
            <person name="Ohm R."/>
            <person name="Sun H."/>
            <person name="Tunlid A."/>
            <person name="Henrissat B."/>
            <person name="Grigoriev I.V."/>
            <person name="Hibbett D.S."/>
            <person name="Martin F."/>
        </authorList>
    </citation>
    <scope>NUCLEOTIDE SEQUENCE [LARGE SCALE GENOMIC DNA]</scope>
    <source>
        <strain evidence="3">441</strain>
    </source>
</reference>
<evidence type="ECO:0000256" key="1">
    <source>
        <dbReference type="SAM" id="MobiDB-lite"/>
    </source>
</evidence>
<accession>A0A0C9YR02</accession>
<feature type="region of interest" description="Disordered" evidence="1">
    <location>
        <begin position="38"/>
        <end position="58"/>
    </location>
</feature>
<keyword evidence="3" id="KW-1185">Reference proteome</keyword>
<organism evidence="2 3">
    <name type="scientific">Pisolithus microcarpus 441</name>
    <dbReference type="NCBI Taxonomy" id="765257"/>
    <lineage>
        <taxon>Eukaryota</taxon>
        <taxon>Fungi</taxon>
        <taxon>Dikarya</taxon>
        <taxon>Basidiomycota</taxon>
        <taxon>Agaricomycotina</taxon>
        <taxon>Agaricomycetes</taxon>
        <taxon>Agaricomycetidae</taxon>
        <taxon>Boletales</taxon>
        <taxon>Sclerodermatineae</taxon>
        <taxon>Pisolithaceae</taxon>
        <taxon>Pisolithus</taxon>
    </lineage>
</organism>
<dbReference type="Proteomes" id="UP000054018">
    <property type="component" value="Unassembled WGS sequence"/>
</dbReference>
<name>A0A0C9YR02_9AGAM</name>
<sequence>LESDHGESGLHCREERVPRWCLHLGPVRVQRLQRPPCQLPYHAPSHSQPPCAPPNVPS</sequence>
<evidence type="ECO:0000313" key="2">
    <source>
        <dbReference type="EMBL" id="KIK12802.1"/>
    </source>
</evidence>
<dbReference type="AlphaFoldDB" id="A0A0C9YR02"/>
<dbReference type="HOGENOM" id="CLU_2984638_0_0_1"/>
<feature type="non-terminal residue" evidence="2">
    <location>
        <position position="58"/>
    </location>
</feature>
<dbReference type="EMBL" id="KN834046">
    <property type="protein sequence ID" value="KIK12802.1"/>
    <property type="molecule type" value="Genomic_DNA"/>
</dbReference>
<protein>
    <submittedName>
        <fullName evidence="2">Uncharacterized protein</fullName>
    </submittedName>
</protein>